<dbReference type="Gene3D" id="1.10.10.10">
    <property type="entry name" value="Winged helix-like DNA-binding domain superfamily/Winged helix DNA-binding domain"/>
    <property type="match status" value="1"/>
</dbReference>
<dbReference type="CDD" id="cd00383">
    <property type="entry name" value="trans_reg_C"/>
    <property type="match status" value="1"/>
</dbReference>
<evidence type="ECO:0000313" key="7">
    <source>
        <dbReference type="Proteomes" id="UP000673375"/>
    </source>
</evidence>
<reference evidence="6 7" key="1">
    <citation type="submission" date="2020-12" db="EMBL/GenBank/DDBJ databases">
        <title>Vagococcus allomyrinae sp. nov. and Enterococcus lavae sp. nov., isolated from the larvae of Allomyrina dichotoma.</title>
        <authorList>
            <person name="Lee S.D."/>
        </authorList>
    </citation>
    <scope>NUCLEOTIDE SEQUENCE [LARGE SCALE GENOMIC DNA]</scope>
    <source>
        <strain evidence="6 7">BWM-S5</strain>
    </source>
</reference>
<dbReference type="InterPro" id="IPR001867">
    <property type="entry name" value="OmpR/PhoB-type_DNA-bd"/>
</dbReference>
<evidence type="ECO:0000259" key="5">
    <source>
        <dbReference type="PROSITE" id="PS51755"/>
    </source>
</evidence>
<evidence type="ECO:0000256" key="2">
    <source>
        <dbReference type="ARBA" id="ARBA00023125"/>
    </source>
</evidence>
<feature type="domain" description="OmpR/PhoB-type" evidence="5">
    <location>
        <begin position="130"/>
        <end position="231"/>
    </location>
</feature>
<evidence type="ECO:0000313" key="6">
    <source>
        <dbReference type="EMBL" id="MBP1046190.1"/>
    </source>
</evidence>
<keyword evidence="3" id="KW-0804">Transcription</keyword>
<dbReference type="EMBL" id="JAEDXU010000003">
    <property type="protein sequence ID" value="MBP1046190.1"/>
    <property type="molecule type" value="Genomic_DNA"/>
</dbReference>
<dbReference type="Pfam" id="PF00486">
    <property type="entry name" value="Trans_reg_C"/>
    <property type="match status" value="1"/>
</dbReference>
<gene>
    <name evidence="6" type="ORF">I6N96_07830</name>
</gene>
<accession>A0ABS4CID0</accession>
<proteinExistence type="predicted"/>
<feature type="DNA-binding region" description="OmpR/PhoB-type" evidence="4">
    <location>
        <begin position="130"/>
        <end position="231"/>
    </location>
</feature>
<keyword evidence="2 4" id="KW-0238">DNA-binding</keyword>
<name>A0ABS4CID0_9ENTE</name>
<dbReference type="InterPro" id="IPR016032">
    <property type="entry name" value="Sig_transdc_resp-reg_C-effctor"/>
</dbReference>
<keyword evidence="7" id="KW-1185">Reference proteome</keyword>
<organism evidence="6 7">
    <name type="scientific">Enterococcus larvae</name>
    <dbReference type="NCBI Taxonomy" id="2794352"/>
    <lineage>
        <taxon>Bacteria</taxon>
        <taxon>Bacillati</taxon>
        <taxon>Bacillota</taxon>
        <taxon>Bacilli</taxon>
        <taxon>Lactobacillales</taxon>
        <taxon>Enterococcaceae</taxon>
        <taxon>Enterococcus</taxon>
    </lineage>
</organism>
<dbReference type="RefSeq" id="WP_209557007.1">
    <property type="nucleotide sequence ID" value="NZ_JAEDXU010000003.1"/>
</dbReference>
<comment type="caution">
    <text evidence="6">The sequence shown here is derived from an EMBL/GenBank/DDBJ whole genome shotgun (WGS) entry which is preliminary data.</text>
</comment>
<dbReference type="SUPFAM" id="SSF46894">
    <property type="entry name" value="C-terminal effector domain of the bipartite response regulators"/>
    <property type="match status" value="1"/>
</dbReference>
<evidence type="ECO:0000256" key="3">
    <source>
        <dbReference type="ARBA" id="ARBA00023163"/>
    </source>
</evidence>
<dbReference type="SMART" id="SM00862">
    <property type="entry name" value="Trans_reg_C"/>
    <property type="match status" value="1"/>
</dbReference>
<dbReference type="PROSITE" id="PS51755">
    <property type="entry name" value="OMPR_PHOB"/>
    <property type="match status" value="1"/>
</dbReference>
<keyword evidence="1" id="KW-0805">Transcription regulation</keyword>
<protein>
    <submittedName>
        <fullName evidence="6">Winged helix-turn-helix domain-containing protein</fullName>
    </submittedName>
</protein>
<evidence type="ECO:0000256" key="1">
    <source>
        <dbReference type="ARBA" id="ARBA00023015"/>
    </source>
</evidence>
<dbReference type="Proteomes" id="UP000673375">
    <property type="component" value="Unassembled WGS sequence"/>
</dbReference>
<sequence>MFNLDYVSLVNEDRPGKYIDRFTQLGYDIKKRDSFQKNKTSRVLDGVIIFEEDLNNIAEACKYMINLKKESDALIWVIVSGTMHSAKLIYLQMGADAVFTYEADMDESILTISNALKRYKKFNEDRKSEQPAIDTESSLKLNSKNLSAVIDGCTEIPLTRIEYKIMELLTKNPNVAISYQDIYKEIWDDESKHSKFRVSNVIFHLRKKFDEDSIEPRFIKTIRSKGYLLNV</sequence>
<dbReference type="InterPro" id="IPR036388">
    <property type="entry name" value="WH-like_DNA-bd_sf"/>
</dbReference>
<evidence type="ECO:0000256" key="4">
    <source>
        <dbReference type="PROSITE-ProRule" id="PRU01091"/>
    </source>
</evidence>